<dbReference type="Gene3D" id="2.60.460.10">
    <property type="entry name" value="protein yfey like domain"/>
    <property type="match status" value="1"/>
</dbReference>
<name>C6CD98_MUSP7</name>
<dbReference type="Proteomes" id="UP000002734">
    <property type="component" value="Chromosome"/>
</dbReference>
<dbReference type="NCBIfam" id="NF007990">
    <property type="entry name" value="PRK10718.1"/>
    <property type="match status" value="1"/>
</dbReference>
<sequence>MIRPLLMAAPLLLAGCSTFSGFSWSSLSPFNWFGGHLSVSDSGVGGITSTTILLEPELSKALNNDYRLRSGMESHGGKLVAFYEALKDNSVKLVISGSPKGQVNTVEVMDKDIASAWGVRIGDAFSTLYTKAFESCRPGEGNDAHSVECVAPQGKNVSYLFSGNWNGPEGLMPSDDILKSWRVSKIIWHAQARS</sequence>
<dbReference type="EMBL" id="CP001654">
    <property type="protein sequence ID" value="ACS86969.1"/>
    <property type="molecule type" value="Genomic_DNA"/>
</dbReference>
<gene>
    <name evidence="1" type="ordered locus">Dd703_3205</name>
</gene>
<evidence type="ECO:0008006" key="3">
    <source>
        <dbReference type="Google" id="ProtNLM"/>
    </source>
</evidence>
<dbReference type="InterPro" id="IPR038714">
    <property type="entry name" value="YfeY-like_sf"/>
</dbReference>
<dbReference type="eggNOG" id="ENOG502ZC5Z">
    <property type="taxonomic scope" value="Bacteria"/>
</dbReference>
<evidence type="ECO:0000313" key="2">
    <source>
        <dbReference type="Proteomes" id="UP000002734"/>
    </source>
</evidence>
<reference evidence="1" key="1">
    <citation type="submission" date="2009-06" db="EMBL/GenBank/DDBJ databases">
        <title>Complete sequence of Dickeya dadantii Ech703.</title>
        <authorList>
            <consortium name="US DOE Joint Genome Institute"/>
            <person name="Lucas S."/>
            <person name="Copeland A."/>
            <person name="Lapidus A."/>
            <person name="Glavina del Rio T."/>
            <person name="Dalin E."/>
            <person name="Tice H."/>
            <person name="Bruce D."/>
            <person name="Goodwin L."/>
            <person name="Pitluck S."/>
            <person name="Chertkov O."/>
            <person name="Brettin T."/>
            <person name="Detter J.C."/>
            <person name="Han C."/>
            <person name="Larimer F."/>
            <person name="Land M."/>
            <person name="Hauser L."/>
            <person name="Kyrpides N."/>
            <person name="Mikhailova N."/>
            <person name="Balakrishnan V."/>
            <person name="Glasner J."/>
            <person name="Perna N.T."/>
        </authorList>
    </citation>
    <scope>NUCLEOTIDE SEQUENCE [LARGE SCALE GENOMIC DNA]</scope>
    <source>
        <strain evidence="1">Ech703</strain>
    </source>
</reference>
<accession>C6CD98</accession>
<dbReference type="RefSeq" id="WP_015854869.1">
    <property type="nucleotide sequence ID" value="NC_012880.1"/>
</dbReference>
<dbReference type="AlphaFoldDB" id="C6CD98"/>
<dbReference type="PROSITE" id="PS51257">
    <property type="entry name" value="PROKAR_LIPOPROTEIN"/>
    <property type="match status" value="1"/>
</dbReference>
<dbReference type="HOGENOM" id="CLU_117171_0_0_6"/>
<dbReference type="InterPro" id="IPR010938">
    <property type="entry name" value="DUF1131"/>
</dbReference>
<dbReference type="KEGG" id="dda:Dd703_3205"/>
<dbReference type="Pfam" id="PF06572">
    <property type="entry name" value="DUF1131"/>
    <property type="match status" value="1"/>
</dbReference>
<organism evidence="1 2">
    <name type="scientific">Musicola paradisiaca (strain Ech703)</name>
    <name type="common">Dickeya paradisiaca</name>
    <name type="synonym">Dickeya dadantii</name>
    <dbReference type="NCBI Taxonomy" id="579405"/>
    <lineage>
        <taxon>Bacteria</taxon>
        <taxon>Pseudomonadati</taxon>
        <taxon>Pseudomonadota</taxon>
        <taxon>Gammaproteobacteria</taxon>
        <taxon>Enterobacterales</taxon>
        <taxon>Pectobacteriaceae</taxon>
        <taxon>Musicola</taxon>
    </lineage>
</organism>
<protein>
    <recommendedName>
        <fullName evidence="3">RpoE-regulated lipoprotein</fullName>
    </recommendedName>
</protein>
<keyword evidence="2" id="KW-1185">Reference proteome</keyword>
<dbReference type="STRING" id="579405.Dd703_3205"/>
<evidence type="ECO:0000313" key="1">
    <source>
        <dbReference type="EMBL" id="ACS86969.1"/>
    </source>
</evidence>
<proteinExistence type="predicted"/>